<name>A0ABW7GFU6_9BURK</name>
<evidence type="ECO:0000313" key="2">
    <source>
        <dbReference type="Proteomes" id="UP001606302"/>
    </source>
</evidence>
<reference evidence="1 2" key="1">
    <citation type="submission" date="2024-08" db="EMBL/GenBank/DDBJ databases">
        <authorList>
            <person name="Lu H."/>
        </authorList>
    </citation>
    <scope>NUCLEOTIDE SEQUENCE [LARGE SCALE GENOMIC DNA]</scope>
    <source>
        <strain evidence="1 2">DXS20W</strain>
    </source>
</reference>
<evidence type="ECO:0008006" key="3">
    <source>
        <dbReference type="Google" id="ProtNLM"/>
    </source>
</evidence>
<dbReference type="Proteomes" id="UP001606302">
    <property type="component" value="Unassembled WGS sequence"/>
</dbReference>
<comment type="caution">
    <text evidence="1">The sequence shown here is derived from an EMBL/GenBank/DDBJ whole genome shotgun (WGS) entry which is preliminary data.</text>
</comment>
<sequence length="157" mass="17702">MGANLFPPSNWHQSLSARFEDEPRVVDRLRAAGDTLSARAVKLRLDRIESRPGPEGIHWAFRADHTPADFRTLVRGLGAAITAQTGMKPIKPTPHITISYWAGERLPRMLTIEPVDWLLDEVLLVRGGGRPYHYAVIARWPPQPPREQPVAEQQSLF</sequence>
<evidence type="ECO:0000313" key="1">
    <source>
        <dbReference type="EMBL" id="MFG6460834.1"/>
    </source>
</evidence>
<dbReference type="Gene3D" id="3.90.1140.10">
    <property type="entry name" value="Cyclic phosphodiesterase"/>
    <property type="match status" value="1"/>
</dbReference>
<dbReference type="SUPFAM" id="SSF55144">
    <property type="entry name" value="LigT-like"/>
    <property type="match status" value="1"/>
</dbReference>
<dbReference type="EMBL" id="JBIGHX010000001">
    <property type="protein sequence ID" value="MFG6460834.1"/>
    <property type="molecule type" value="Genomic_DNA"/>
</dbReference>
<gene>
    <name evidence="1" type="ORF">ACG04Q_04555</name>
</gene>
<dbReference type="InterPro" id="IPR009097">
    <property type="entry name" value="Cyclic_Pdiesterase"/>
</dbReference>
<protein>
    <recommendedName>
        <fullName evidence="3">2'-5' RNA ligase family protein</fullName>
    </recommendedName>
</protein>
<keyword evidence="2" id="KW-1185">Reference proteome</keyword>
<organism evidence="1 2">
    <name type="scientific">Pelomonas lactea</name>
    <dbReference type="NCBI Taxonomy" id="3299030"/>
    <lineage>
        <taxon>Bacteria</taxon>
        <taxon>Pseudomonadati</taxon>
        <taxon>Pseudomonadota</taxon>
        <taxon>Betaproteobacteria</taxon>
        <taxon>Burkholderiales</taxon>
        <taxon>Sphaerotilaceae</taxon>
        <taxon>Roseateles</taxon>
    </lineage>
</organism>
<proteinExistence type="predicted"/>
<accession>A0ABW7GFU6</accession>